<sequence length="294" mass="32609">MRFNLKSMKIKIKMKIKIAIAIFLLCSSIKAQEISINLSGGPSGILYESSEGNGNLKTGGGLGIGYTYFLNNHWGINTGIDVFYNQNAFKLKEGTTINSYEVDDQMTAFEYRVSPKNYQEKQHFVSLAIPVLLQYRTAMSSQSQWYLGFGGKVLFPGKQTIKASADELQLSGYYPDMDLLVENLPSHGFGKVNNWQDNTSADLKTSLLVSLETGLTFKLKENLQLYTGIFADYGFSDLAKNTENTNIVLYDPNGIENTQANGISGNKTLVQKSNYFSAGLQVKLGFSLKKAKEN</sequence>
<reference evidence="4 5" key="1">
    <citation type="submission" date="2017-05" db="EMBL/GenBank/DDBJ databases">
        <authorList>
            <person name="Varghese N."/>
            <person name="Submissions S."/>
        </authorList>
    </citation>
    <scope>NUCLEOTIDE SEQUENCE [LARGE SCALE GENOMIC DNA]</scope>
    <source>
        <strain evidence="4 5">DSM 19382</strain>
    </source>
</reference>
<keyword evidence="1" id="KW-0732">Signal</keyword>
<evidence type="ECO:0000313" key="5">
    <source>
        <dbReference type="Proteomes" id="UP000317289"/>
    </source>
</evidence>
<gene>
    <name evidence="3" type="ORF">GJU42_21255</name>
    <name evidence="4" type="ORF">SAMN06265349_10815</name>
</gene>
<dbReference type="Gene3D" id="2.40.160.20">
    <property type="match status" value="1"/>
</dbReference>
<dbReference type="InterPro" id="IPR025665">
    <property type="entry name" value="Beta-barrel_OMP_2"/>
</dbReference>
<accession>A0A521FBE2</accession>
<reference evidence="3 6" key="2">
    <citation type="submission" date="2019-11" db="EMBL/GenBank/DDBJ databases">
        <title>Flavobacterium resistens genome.</title>
        <authorList>
            <person name="Wilson V.M."/>
            <person name="Newman J.D."/>
        </authorList>
    </citation>
    <scope>NUCLEOTIDE SEQUENCE [LARGE SCALE GENOMIC DNA]</scope>
    <source>
        <strain evidence="3 6">DSM 19382</strain>
    </source>
</reference>
<feature type="chain" id="PRO_5043206040" evidence="1">
    <location>
        <begin position="32"/>
        <end position="294"/>
    </location>
</feature>
<evidence type="ECO:0000313" key="6">
    <source>
        <dbReference type="Proteomes" id="UP000468990"/>
    </source>
</evidence>
<dbReference type="Proteomes" id="UP000468990">
    <property type="component" value="Unassembled WGS sequence"/>
</dbReference>
<evidence type="ECO:0000256" key="1">
    <source>
        <dbReference type="SAM" id="SignalP"/>
    </source>
</evidence>
<dbReference type="OrthoDB" id="1008224at2"/>
<dbReference type="AlphaFoldDB" id="A0A521FBE2"/>
<feature type="signal peptide" evidence="1">
    <location>
        <begin position="1"/>
        <end position="31"/>
    </location>
</feature>
<protein>
    <submittedName>
        <fullName evidence="3">Outer membrane beta-barrel protein</fullName>
    </submittedName>
    <submittedName>
        <fullName evidence="4">Outer membrane protein beta-barrel domain-containing protein</fullName>
    </submittedName>
</protein>
<proteinExistence type="predicted"/>
<evidence type="ECO:0000313" key="3">
    <source>
        <dbReference type="EMBL" id="MRX70514.1"/>
    </source>
</evidence>
<dbReference type="Pfam" id="PF13568">
    <property type="entry name" value="OMP_b-brl_2"/>
    <property type="match status" value="1"/>
</dbReference>
<organism evidence="4 5">
    <name type="scientific">Flavobacterium resistens</name>
    <dbReference type="NCBI Taxonomy" id="443612"/>
    <lineage>
        <taxon>Bacteria</taxon>
        <taxon>Pseudomonadati</taxon>
        <taxon>Bacteroidota</taxon>
        <taxon>Flavobacteriia</taxon>
        <taxon>Flavobacteriales</taxon>
        <taxon>Flavobacteriaceae</taxon>
        <taxon>Flavobacterium</taxon>
    </lineage>
</organism>
<name>A0A521FBE2_9FLAO</name>
<feature type="domain" description="Outer membrane protein beta-barrel" evidence="2">
    <location>
        <begin position="50"/>
        <end position="238"/>
    </location>
</feature>
<evidence type="ECO:0000259" key="2">
    <source>
        <dbReference type="Pfam" id="PF13568"/>
    </source>
</evidence>
<dbReference type="EMBL" id="FXTA01000008">
    <property type="protein sequence ID" value="SMO93374.1"/>
    <property type="molecule type" value="Genomic_DNA"/>
</dbReference>
<keyword evidence="6" id="KW-1185">Reference proteome</keyword>
<dbReference type="EMBL" id="WKKG01000017">
    <property type="protein sequence ID" value="MRX70514.1"/>
    <property type="molecule type" value="Genomic_DNA"/>
</dbReference>
<dbReference type="Proteomes" id="UP000317289">
    <property type="component" value="Unassembled WGS sequence"/>
</dbReference>
<evidence type="ECO:0000313" key="4">
    <source>
        <dbReference type="EMBL" id="SMO93374.1"/>
    </source>
</evidence>